<dbReference type="KEGG" id="bba:Bd3239"/>
<feature type="signal peptide" evidence="1">
    <location>
        <begin position="1"/>
        <end position="25"/>
    </location>
</feature>
<dbReference type="Proteomes" id="UP000008080">
    <property type="component" value="Chromosome"/>
</dbReference>
<dbReference type="HOGENOM" id="CLU_628012_0_0_7"/>
<evidence type="ECO:0000256" key="1">
    <source>
        <dbReference type="SAM" id="SignalP"/>
    </source>
</evidence>
<gene>
    <name evidence="2" type="ordered locus">Bd3239</name>
</gene>
<keyword evidence="3" id="KW-1185">Reference proteome</keyword>
<dbReference type="RefSeq" id="WP_011165593.1">
    <property type="nucleotide sequence ID" value="NC_005363.1"/>
</dbReference>
<reference evidence="2 3" key="1">
    <citation type="journal article" date="2004" name="Science">
        <title>A predator unmasked: life cycle of Bdellovibrio bacteriovorus from a genomic perspective.</title>
        <authorList>
            <person name="Rendulic S."/>
            <person name="Jagtap P."/>
            <person name="Rosinus A."/>
            <person name="Eppinger M."/>
            <person name="Baar C."/>
            <person name="Lanz C."/>
            <person name="Keller H."/>
            <person name="Lambert C."/>
            <person name="Evans K.J."/>
            <person name="Goesmann A."/>
            <person name="Meyer F."/>
            <person name="Sockett R.E."/>
            <person name="Schuster S.C."/>
        </authorList>
    </citation>
    <scope>NUCLEOTIDE SEQUENCE [LARGE SCALE GENOMIC DNA]</scope>
    <source>
        <strain evidence="3">ATCC 15356 / DSM 50701 / NCIMB 9529 / HD100</strain>
    </source>
</reference>
<proteinExistence type="predicted"/>
<dbReference type="EMBL" id="BX842655">
    <property type="protein sequence ID" value="CAE78055.1"/>
    <property type="molecule type" value="Genomic_DNA"/>
</dbReference>
<sequence>MGAKSGLIKLLVAGFVMTSGSVAAAADKDSCILPDEQQMLSCLNSTLIPSLAPSAEKTFKDYFQRLSQSYQLPTSAEDLASFRTKYFPQDQLPAIEMVGTRLDGSGKTFRIVKDSYFLVGKRKAEKLLRRNTHEALQFVAYFHARNFGKKNGMLFNFNRVEISALNVEGSEGVLALDGQTLRINLPEDREIQAKDLLKLWNSGDVLLTQSQASTPRAIMKIFAHFGSQTDKMGMKVLENWSFFNPISDFRVQLAALYHGHSKTLIQKLQKLPDSQFKSWIQELMPQEQIQQETGDLKGLVLASLNSSDVYAGALDSLFSDKKSSGSGDISIINRKTGLCLIKVSNSHVIKVDWDESEFGEGASESVQAEIKVDGDKVDVTAASHQDIHVVNDQTWVGGVCVDTNDNVQVNLDSLLRAVKKRMTDKSLVKMAVKRVI</sequence>
<keyword evidence="1" id="KW-0732">Signal</keyword>
<dbReference type="AlphaFoldDB" id="Q6MIC5"/>
<dbReference type="STRING" id="264462.Bd3239"/>
<dbReference type="GeneID" id="93014075"/>
<feature type="chain" id="PRO_5004278206" evidence="1">
    <location>
        <begin position="26"/>
        <end position="436"/>
    </location>
</feature>
<evidence type="ECO:0000313" key="3">
    <source>
        <dbReference type="Proteomes" id="UP000008080"/>
    </source>
</evidence>
<name>Q6MIC5_BDEBA</name>
<organism evidence="2 3">
    <name type="scientific">Bdellovibrio bacteriovorus (strain ATCC 15356 / DSM 50701 / NCIMB 9529 / HD100)</name>
    <dbReference type="NCBI Taxonomy" id="264462"/>
    <lineage>
        <taxon>Bacteria</taxon>
        <taxon>Pseudomonadati</taxon>
        <taxon>Bdellovibrionota</taxon>
        <taxon>Bdellovibrionia</taxon>
        <taxon>Bdellovibrionales</taxon>
        <taxon>Pseudobdellovibrionaceae</taxon>
        <taxon>Bdellovibrio</taxon>
    </lineage>
</organism>
<protein>
    <submittedName>
        <fullName evidence="2">Uncharacterized protein</fullName>
    </submittedName>
</protein>
<accession>Q6MIC5</accession>
<evidence type="ECO:0000313" key="2">
    <source>
        <dbReference type="EMBL" id="CAE78055.1"/>
    </source>
</evidence>